<dbReference type="Gene3D" id="1.10.630.10">
    <property type="entry name" value="Cytochrome P450"/>
    <property type="match status" value="1"/>
</dbReference>
<keyword evidence="13" id="KW-1185">Reference proteome</keyword>
<dbReference type="AlphaFoldDB" id="A0A7J9J0I6"/>
<dbReference type="InterPro" id="IPR036396">
    <property type="entry name" value="Cyt_P450_sf"/>
</dbReference>
<dbReference type="Proteomes" id="UP000593575">
    <property type="component" value="Unassembled WGS sequence"/>
</dbReference>
<evidence type="ECO:0000256" key="5">
    <source>
        <dbReference type="ARBA" id="ARBA00022692"/>
    </source>
</evidence>
<name>A0A7J9J0I6_9ROSI</name>
<keyword evidence="9" id="KW-0408">Iron</keyword>
<dbReference type="GO" id="GO:0005506">
    <property type="term" value="F:iron ion binding"/>
    <property type="evidence" value="ECO:0007669"/>
    <property type="project" value="InterPro"/>
</dbReference>
<dbReference type="GO" id="GO:0020037">
    <property type="term" value="F:heme binding"/>
    <property type="evidence" value="ECO:0007669"/>
    <property type="project" value="InterPro"/>
</dbReference>
<dbReference type="GO" id="GO:0016020">
    <property type="term" value="C:membrane"/>
    <property type="evidence" value="ECO:0007669"/>
    <property type="project" value="UniProtKB-SubCell"/>
</dbReference>
<dbReference type="InterPro" id="IPR001128">
    <property type="entry name" value="Cyt_P450"/>
</dbReference>
<evidence type="ECO:0000256" key="9">
    <source>
        <dbReference type="ARBA" id="ARBA00023004"/>
    </source>
</evidence>
<comment type="caution">
    <text evidence="12">The sequence shown here is derived from an EMBL/GenBank/DDBJ whole genome shotgun (WGS) entry which is preliminary data.</text>
</comment>
<dbReference type="InterPro" id="IPR050665">
    <property type="entry name" value="Cytochrome_P450_Monooxygen"/>
</dbReference>
<proteinExistence type="inferred from homology"/>
<evidence type="ECO:0000256" key="3">
    <source>
        <dbReference type="ARBA" id="ARBA00010617"/>
    </source>
</evidence>
<comment type="subcellular location">
    <subcellularLocation>
        <location evidence="2">Membrane</location>
        <topology evidence="2">Single-pass membrane protein</topology>
    </subcellularLocation>
</comment>
<dbReference type="EMBL" id="JABFAE010000005">
    <property type="protein sequence ID" value="MBA0827633.1"/>
    <property type="molecule type" value="Genomic_DNA"/>
</dbReference>
<keyword evidence="7" id="KW-1133">Transmembrane helix</keyword>
<evidence type="ECO:0000256" key="8">
    <source>
        <dbReference type="ARBA" id="ARBA00023002"/>
    </source>
</evidence>
<dbReference type="SUPFAM" id="SSF48264">
    <property type="entry name" value="Cytochrome P450"/>
    <property type="match status" value="1"/>
</dbReference>
<evidence type="ECO:0008006" key="14">
    <source>
        <dbReference type="Google" id="ProtNLM"/>
    </source>
</evidence>
<evidence type="ECO:0000256" key="10">
    <source>
        <dbReference type="ARBA" id="ARBA00023033"/>
    </source>
</evidence>
<keyword evidence="6" id="KW-0479">Metal-binding</keyword>
<protein>
    <recommendedName>
        <fullName evidence="14">Cytochrome P450 CYP749A22-like</fullName>
    </recommendedName>
</protein>
<evidence type="ECO:0000256" key="2">
    <source>
        <dbReference type="ARBA" id="ARBA00004167"/>
    </source>
</evidence>
<accession>A0A7J9J0I6</accession>
<reference evidence="12 13" key="1">
    <citation type="journal article" date="2019" name="Genome Biol. Evol.">
        <title>Insights into the evolution of the New World diploid cottons (Gossypium, subgenus Houzingenia) based on genome sequencing.</title>
        <authorList>
            <person name="Grover C.E."/>
            <person name="Arick M.A. 2nd"/>
            <person name="Thrash A."/>
            <person name="Conover J.L."/>
            <person name="Sanders W.S."/>
            <person name="Peterson D.G."/>
            <person name="Frelichowski J.E."/>
            <person name="Scheffler J.A."/>
            <person name="Scheffler B.E."/>
            <person name="Wendel J.F."/>
        </authorList>
    </citation>
    <scope>NUCLEOTIDE SEQUENCE [LARGE SCALE GENOMIC DNA]</scope>
    <source>
        <strain evidence="12">6</strain>
        <tissue evidence="12">Leaf</tissue>
    </source>
</reference>
<evidence type="ECO:0000256" key="4">
    <source>
        <dbReference type="ARBA" id="ARBA00022617"/>
    </source>
</evidence>
<keyword evidence="5" id="KW-0812">Transmembrane</keyword>
<dbReference type="PANTHER" id="PTHR24282">
    <property type="entry name" value="CYTOCHROME P450 FAMILY MEMBER"/>
    <property type="match status" value="1"/>
</dbReference>
<sequence length="276" mass="31861">MRMEGMSKPMALSHDIFPKVQPHIYTWINKYGKNFLYWYGVRAELVISELELAEEVLKNSEQAFPKRTPSIYGRKLLGNGLVFIEGEKWAKHRKLANYAFHGESLKNMTPAIIASVETMMKKWKGQEGKEIEVFHEFRWLTSEVISRTAFGSNYLEGEKIFDMLKKLSIILGRNVFKTKIPFINKIWKTADLLESEKLEEGIHDCVLEIVKKRENKFVSGEVDGFGNDFLGLLVNAFHHLNDKNMLSMEDLVDECKTFYFAGQETVNSYLLGLSCL</sequence>
<keyword evidence="10" id="KW-0503">Monooxygenase</keyword>
<dbReference type="GO" id="GO:0004497">
    <property type="term" value="F:monooxygenase activity"/>
    <property type="evidence" value="ECO:0007669"/>
    <property type="project" value="UniProtKB-KW"/>
</dbReference>
<dbReference type="GO" id="GO:0016705">
    <property type="term" value="F:oxidoreductase activity, acting on paired donors, with incorporation or reduction of molecular oxygen"/>
    <property type="evidence" value="ECO:0007669"/>
    <property type="project" value="InterPro"/>
</dbReference>
<evidence type="ECO:0000256" key="11">
    <source>
        <dbReference type="ARBA" id="ARBA00023136"/>
    </source>
</evidence>
<organism evidence="12 13">
    <name type="scientific">Gossypium armourianum</name>
    <dbReference type="NCBI Taxonomy" id="34283"/>
    <lineage>
        <taxon>Eukaryota</taxon>
        <taxon>Viridiplantae</taxon>
        <taxon>Streptophyta</taxon>
        <taxon>Embryophyta</taxon>
        <taxon>Tracheophyta</taxon>
        <taxon>Spermatophyta</taxon>
        <taxon>Magnoliopsida</taxon>
        <taxon>eudicotyledons</taxon>
        <taxon>Gunneridae</taxon>
        <taxon>Pentapetalae</taxon>
        <taxon>rosids</taxon>
        <taxon>malvids</taxon>
        <taxon>Malvales</taxon>
        <taxon>Malvaceae</taxon>
        <taxon>Malvoideae</taxon>
        <taxon>Gossypium</taxon>
    </lineage>
</organism>
<dbReference type="PANTHER" id="PTHR24282:SF226">
    <property type="entry name" value="CYTOCHROME P450 CYP749A22-LIKE"/>
    <property type="match status" value="1"/>
</dbReference>
<evidence type="ECO:0000256" key="7">
    <source>
        <dbReference type="ARBA" id="ARBA00022989"/>
    </source>
</evidence>
<evidence type="ECO:0000256" key="1">
    <source>
        <dbReference type="ARBA" id="ARBA00001971"/>
    </source>
</evidence>
<comment type="similarity">
    <text evidence="3">Belongs to the cytochrome P450 family.</text>
</comment>
<evidence type="ECO:0000313" key="13">
    <source>
        <dbReference type="Proteomes" id="UP000593575"/>
    </source>
</evidence>
<gene>
    <name evidence="12" type="ORF">Goarm_012403</name>
</gene>
<keyword evidence="4" id="KW-0349">Heme</keyword>
<dbReference type="Pfam" id="PF00067">
    <property type="entry name" value="p450"/>
    <property type="match status" value="1"/>
</dbReference>
<evidence type="ECO:0000256" key="6">
    <source>
        <dbReference type="ARBA" id="ARBA00022723"/>
    </source>
</evidence>
<keyword evidence="8" id="KW-0560">Oxidoreductase</keyword>
<comment type="cofactor">
    <cofactor evidence="1">
        <name>heme</name>
        <dbReference type="ChEBI" id="CHEBI:30413"/>
    </cofactor>
</comment>
<keyword evidence="11" id="KW-0472">Membrane</keyword>
<evidence type="ECO:0000313" key="12">
    <source>
        <dbReference type="EMBL" id="MBA0827633.1"/>
    </source>
</evidence>